<comment type="subcellular location">
    <subcellularLocation>
        <location evidence="1 6">Cell membrane</location>
        <topology evidence="1 6">Multi-pass membrane protein</topology>
    </subcellularLocation>
</comment>
<evidence type="ECO:0000256" key="5">
    <source>
        <dbReference type="ARBA" id="ARBA00023136"/>
    </source>
</evidence>
<feature type="transmembrane region" description="Helical" evidence="6">
    <location>
        <begin position="47"/>
        <end position="74"/>
    </location>
</feature>
<evidence type="ECO:0000256" key="1">
    <source>
        <dbReference type="ARBA" id="ARBA00004651"/>
    </source>
</evidence>
<keyword evidence="4 6" id="KW-1133">Transmembrane helix</keyword>
<keyword evidence="3 6" id="KW-0812">Transmembrane</keyword>
<dbReference type="InterPro" id="IPR015414">
    <property type="entry name" value="TMEM64"/>
</dbReference>
<feature type="domain" description="VTT" evidence="7">
    <location>
        <begin position="61"/>
        <end position="177"/>
    </location>
</feature>
<dbReference type="RefSeq" id="WP_089654528.1">
    <property type="nucleotide sequence ID" value="NZ_FNIZ01000026.1"/>
</dbReference>
<protein>
    <recommendedName>
        <fullName evidence="6">TVP38/TMEM64 family membrane protein</fullName>
    </recommendedName>
</protein>
<evidence type="ECO:0000313" key="9">
    <source>
        <dbReference type="Proteomes" id="UP000198860"/>
    </source>
</evidence>
<reference evidence="9" key="1">
    <citation type="submission" date="2016-10" db="EMBL/GenBank/DDBJ databases">
        <authorList>
            <person name="Varghese N."/>
            <person name="Submissions S."/>
        </authorList>
    </citation>
    <scope>NUCLEOTIDE SEQUENCE [LARGE SCALE GENOMIC DNA]</scope>
    <source>
        <strain evidence="9">CGMCC 1.3703</strain>
    </source>
</reference>
<dbReference type="EMBL" id="FNIZ01000026">
    <property type="protein sequence ID" value="SDP65380.1"/>
    <property type="molecule type" value="Genomic_DNA"/>
</dbReference>
<accession>A0A1H0UH23</accession>
<sequence>MNKKNILRTALFLGLFIALAWLVRSRFDVSADNIRSYILSFGAIGPLIFMGLYAIGPIVVFPTSVLSLAAAFAYGIWPGMLYIVIGATGAGVTGYIMGRFFGDSVLKFHQSKWAGNIYERMQGQGFLYVFILRLIPLVGFDILSYLAGMTRVKFLSFVLATVIGMLPGTFAYSLVGTSLASGDRTLILIAFSVFTLLLVTTYLFRNKVRTWLKL</sequence>
<proteinExistence type="inferred from homology"/>
<feature type="transmembrane region" description="Helical" evidence="6">
    <location>
        <begin position="186"/>
        <end position="204"/>
    </location>
</feature>
<evidence type="ECO:0000256" key="3">
    <source>
        <dbReference type="ARBA" id="ARBA00022692"/>
    </source>
</evidence>
<gene>
    <name evidence="8" type="ORF">SAMN05421677_12614</name>
</gene>
<dbReference type="InterPro" id="IPR032816">
    <property type="entry name" value="VTT_dom"/>
</dbReference>
<dbReference type="STRING" id="240303.SAMN05421677_12614"/>
<evidence type="ECO:0000256" key="2">
    <source>
        <dbReference type="ARBA" id="ARBA00022475"/>
    </source>
</evidence>
<feature type="transmembrane region" description="Helical" evidence="6">
    <location>
        <begin position="81"/>
        <end position="101"/>
    </location>
</feature>
<comment type="similarity">
    <text evidence="6">Belongs to the TVP38/TMEM64 family.</text>
</comment>
<evidence type="ECO:0000313" key="8">
    <source>
        <dbReference type="EMBL" id="SDP65380.1"/>
    </source>
</evidence>
<keyword evidence="2 6" id="KW-1003">Cell membrane</keyword>
<evidence type="ECO:0000256" key="4">
    <source>
        <dbReference type="ARBA" id="ARBA00022989"/>
    </source>
</evidence>
<dbReference type="PANTHER" id="PTHR12677:SF59">
    <property type="entry name" value="GOLGI APPARATUS MEMBRANE PROTEIN TVP38-RELATED"/>
    <property type="match status" value="1"/>
</dbReference>
<dbReference type="OrthoDB" id="9812980at2"/>
<evidence type="ECO:0000259" key="7">
    <source>
        <dbReference type="Pfam" id="PF09335"/>
    </source>
</evidence>
<keyword evidence="5 6" id="KW-0472">Membrane</keyword>
<dbReference type="GO" id="GO:0005886">
    <property type="term" value="C:plasma membrane"/>
    <property type="evidence" value="ECO:0007669"/>
    <property type="project" value="UniProtKB-SubCell"/>
</dbReference>
<evidence type="ECO:0000256" key="6">
    <source>
        <dbReference type="RuleBase" id="RU366058"/>
    </source>
</evidence>
<dbReference type="Pfam" id="PF09335">
    <property type="entry name" value="VTT_dom"/>
    <property type="match status" value="1"/>
</dbReference>
<feature type="transmembrane region" description="Helical" evidence="6">
    <location>
        <begin position="154"/>
        <end position="174"/>
    </location>
</feature>
<keyword evidence="9" id="KW-1185">Reference proteome</keyword>
<dbReference type="Proteomes" id="UP000198860">
    <property type="component" value="Unassembled WGS sequence"/>
</dbReference>
<name>A0A1H0UH23_HALAD</name>
<organism evidence="8 9">
    <name type="scientific">Halobacillus aidingensis</name>
    <dbReference type="NCBI Taxonomy" id="240303"/>
    <lineage>
        <taxon>Bacteria</taxon>
        <taxon>Bacillati</taxon>
        <taxon>Bacillota</taxon>
        <taxon>Bacilli</taxon>
        <taxon>Bacillales</taxon>
        <taxon>Bacillaceae</taxon>
        <taxon>Halobacillus</taxon>
    </lineage>
</organism>
<dbReference type="PANTHER" id="PTHR12677">
    <property type="entry name" value="GOLGI APPARATUS MEMBRANE PROTEIN TVP38-RELATED"/>
    <property type="match status" value="1"/>
</dbReference>
<feature type="transmembrane region" description="Helical" evidence="6">
    <location>
        <begin position="126"/>
        <end position="147"/>
    </location>
</feature>
<dbReference type="AlphaFoldDB" id="A0A1H0UH23"/>